<proteinExistence type="predicted"/>
<dbReference type="EMBL" id="JAGINW010000001">
    <property type="protein sequence ID" value="MBP2327989.1"/>
    <property type="molecule type" value="Genomic_DNA"/>
</dbReference>
<dbReference type="Proteomes" id="UP001519332">
    <property type="component" value="Unassembled WGS sequence"/>
</dbReference>
<evidence type="ECO:0000313" key="3">
    <source>
        <dbReference type="Proteomes" id="UP001519332"/>
    </source>
</evidence>
<name>A0ABS4TUC0_9PSEU</name>
<comment type="caution">
    <text evidence="2">The sequence shown here is derived from an EMBL/GenBank/DDBJ whole genome shotgun (WGS) entry which is preliminary data.</text>
</comment>
<keyword evidence="3" id="KW-1185">Reference proteome</keyword>
<gene>
    <name evidence="2" type="ORF">JOF56_008374</name>
</gene>
<accession>A0ABS4TUC0</accession>
<sequence>MSAVALAVGYAAGMTVTAGSASAADQPSTPLTVNGTQSFTVKLTRTADAAPQQGQAIQEIITCGGTVTNPYRNGSAIRVDVQASCDAIVDTIEVGVGIGINGVLGPDDGRTLAKVSFNSHFVTTPCPGTTKSYRGAGYARFGPVADCVINLVGSV</sequence>
<evidence type="ECO:0000313" key="2">
    <source>
        <dbReference type="EMBL" id="MBP2327989.1"/>
    </source>
</evidence>
<reference evidence="2 3" key="1">
    <citation type="submission" date="2021-03" db="EMBL/GenBank/DDBJ databases">
        <title>Sequencing the genomes of 1000 actinobacteria strains.</title>
        <authorList>
            <person name="Klenk H.-P."/>
        </authorList>
    </citation>
    <scope>NUCLEOTIDE SEQUENCE [LARGE SCALE GENOMIC DNA]</scope>
    <source>
        <strain evidence="2 3">DSM 46670</strain>
    </source>
</reference>
<feature type="chain" id="PRO_5046543853" description="Secreted protein" evidence="1">
    <location>
        <begin position="24"/>
        <end position="155"/>
    </location>
</feature>
<organism evidence="2 3">
    <name type="scientific">Kibdelosporangium banguiense</name>
    <dbReference type="NCBI Taxonomy" id="1365924"/>
    <lineage>
        <taxon>Bacteria</taxon>
        <taxon>Bacillati</taxon>
        <taxon>Actinomycetota</taxon>
        <taxon>Actinomycetes</taxon>
        <taxon>Pseudonocardiales</taxon>
        <taxon>Pseudonocardiaceae</taxon>
        <taxon>Kibdelosporangium</taxon>
    </lineage>
</organism>
<dbReference type="RefSeq" id="WP_209645074.1">
    <property type="nucleotide sequence ID" value="NZ_JAGINW010000001.1"/>
</dbReference>
<feature type="signal peptide" evidence="1">
    <location>
        <begin position="1"/>
        <end position="23"/>
    </location>
</feature>
<evidence type="ECO:0008006" key="4">
    <source>
        <dbReference type="Google" id="ProtNLM"/>
    </source>
</evidence>
<evidence type="ECO:0000256" key="1">
    <source>
        <dbReference type="SAM" id="SignalP"/>
    </source>
</evidence>
<protein>
    <recommendedName>
        <fullName evidence="4">Secreted protein</fullName>
    </recommendedName>
</protein>
<keyword evidence="1" id="KW-0732">Signal</keyword>